<dbReference type="PANTHER" id="PTHR47808">
    <property type="entry name" value="INNER NUCLEAR MEMBRANE PROTEIN HEH2-RELATED"/>
    <property type="match status" value="1"/>
</dbReference>
<feature type="compositionally biased region" description="Basic and acidic residues" evidence="6">
    <location>
        <begin position="244"/>
        <end position="261"/>
    </location>
</feature>
<evidence type="ECO:0000256" key="1">
    <source>
        <dbReference type="ARBA" id="ARBA00004126"/>
    </source>
</evidence>
<reference evidence="9 10" key="1">
    <citation type="journal article" date="2012" name="Science">
        <title>The Paleozoic origin of enzymatic lignin decomposition reconstructed from 31 fungal genomes.</title>
        <authorList>
            <person name="Floudas D."/>
            <person name="Binder M."/>
            <person name="Riley R."/>
            <person name="Barry K."/>
            <person name="Blanchette R.A."/>
            <person name="Henrissat B."/>
            <person name="Martinez A.T."/>
            <person name="Otillar R."/>
            <person name="Spatafora J.W."/>
            <person name="Yadav J.S."/>
            <person name="Aerts A."/>
            <person name="Benoit I."/>
            <person name="Boyd A."/>
            <person name="Carlson A."/>
            <person name="Copeland A."/>
            <person name="Coutinho P.M."/>
            <person name="de Vries R.P."/>
            <person name="Ferreira P."/>
            <person name="Findley K."/>
            <person name="Foster B."/>
            <person name="Gaskell J."/>
            <person name="Glotzer D."/>
            <person name="Gorecki P."/>
            <person name="Heitman J."/>
            <person name="Hesse C."/>
            <person name="Hori C."/>
            <person name="Igarashi K."/>
            <person name="Jurgens J.A."/>
            <person name="Kallen N."/>
            <person name="Kersten P."/>
            <person name="Kohler A."/>
            <person name="Kuees U."/>
            <person name="Kumar T.K.A."/>
            <person name="Kuo A."/>
            <person name="LaButti K."/>
            <person name="Larrondo L.F."/>
            <person name="Lindquist E."/>
            <person name="Ling A."/>
            <person name="Lombard V."/>
            <person name="Lucas S."/>
            <person name="Lundell T."/>
            <person name="Martin R."/>
            <person name="McLaughlin D.J."/>
            <person name="Morgenstern I."/>
            <person name="Morin E."/>
            <person name="Murat C."/>
            <person name="Nagy L.G."/>
            <person name="Nolan M."/>
            <person name="Ohm R.A."/>
            <person name="Patyshakuliyeva A."/>
            <person name="Rokas A."/>
            <person name="Ruiz-Duenas F.J."/>
            <person name="Sabat G."/>
            <person name="Salamov A."/>
            <person name="Samejima M."/>
            <person name="Schmutz J."/>
            <person name="Slot J.C."/>
            <person name="St John F."/>
            <person name="Stenlid J."/>
            <person name="Sun H."/>
            <person name="Sun S."/>
            <person name="Syed K."/>
            <person name="Tsang A."/>
            <person name="Wiebenga A."/>
            <person name="Young D."/>
            <person name="Pisabarro A."/>
            <person name="Eastwood D.C."/>
            <person name="Martin F."/>
            <person name="Cullen D."/>
            <person name="Grigoriev I.V."/>
            <person name="Hibbett D.S."/>
        </authorList>
    </citation>
    <scope>NUCLEOTIDE SEQUENCE</scope>
    <source>
        <strain evidence="10">FP-58527</strain>
    </source>
</reference>
<evidence type="ECO:0000256" key="3">
    <source>
        <dbReference type="ARBA" id="ARBA00022989"/>
    </source>
</evidence>
<dbReference type="InterPro" id="IPR044780">
    <property type="entry name" value="Heh2/Src1"/>
</dbReference>
<dbReference type="OrthoDB" id="5376590at2759"/>
<keyword evidence="4" id="KW-0472">Membrane</keyword>
<dbReference type="EMBL" id="KE504125">
    <property type="protein sequence ID" value="EPT04884.1"/>
    <property type="molecule type" value="Genomic_DNA"/>
</dbReference>
<gene>
    <name evidence="9" type="ORF">FOMPIDRAFT_91205</name>
</gene>
<feature type="domain" description="HeH/LEM" evidence="8">
    <location>
        <begin position="23"/>
        <end position="54"/>
    </location>
</feature>
<evidence type="ECO:0000259" key="8">
    <source>
        <dbReference type="Pfam" id="PF12949"/>
    </source>
</evidence>
<evidence type="ECO:0000313" key="9">
    <source>
        <dbReference type="EMBL" id="EPT04884.1"/>
    </source>
</evidence>
<organism evidence="9 10">
    <name type="scientific">Fomitopsis schrenkii</name>
    <name type="common">Brown rot fungus</name>
    <dbReference type="NCBI Taxonomy" id="2126942"/>
    <lineage>
        <taxon>Eukaryota</taxon>
        <taxon>Fungi</taxon>
        <taxon>Dikarya</taxon>
        <taxon>Basidiomycota</taxon>
        <taxon>Agaricomycotina</taxon>
        <taxon>Agaricomycetes</taxon>
        <taxon>Polyporales</taxon>
        <taxon>Fomitopsis</taxon>
    </lineage>
</organism>
<evidence type="ECO:0000256" key="2">
    <source>
        <dbReference type="ARBA" id="ARBA00022692"/>
    </source>
</evidence>
<dbReference type="InterPro" id="IPR025856">
    <property type="entry name" value="HeH/LEM_domain"/>
</dbReference>
<evidence type="ECO:0000313" key="10">
    <source>
        <dbReference type="Proteomes" id="UP000015241"/>
    </source>
</evidence>
<keyword evidence="3" id="KW-1133">Transmembrane helix</keyword>
<dbReference type="GO" id="GO:0005783">
    <property type="term" value="C:endoplasmic reticulum"/>
    <property type="evidence" value="ECO:0007669"/>
    <property type="project" value="TreeGrafter"/>
</dbReference>
<dbReference type="GO" id="GO:0005637">
    <property type="term" value="C:nuclear inner membrane"/>
    <property type="evidence" value="ECO:0007669"/>
    <property type="project" value="InterPro"/>
</dbReference>
<evidence type="ECO:0000256" key="6">
    <source>
        <dbReference type="SAM" id="MobiDB-lite"/>
    </source>
</evidence>
<evidence type="ECO:0000256" key="5">
    <source>
        <dbReference type="ARBA" id="ARBA00023242"/>
    </source>
</evidence>
<keyword evidence="2" id="KW-0812">Transmembrane</keyword>
<proteinExistence type="predicted"/>
<sequence>MPLAPLDTVTTGGYLLPGFDGGTLRVAQLRSVFVEHGVAYPSHHTKVDLVVIFNSEIRPRARQLLEEKLRHQPAPERPTPLKDSSSIGKGHKATPAVNSKPVAQCSSSSGLQQAHAIAGDHETPGSASVVGSCSVVRHPPDGNGSAFVSAPALSVPQPMVSNNSTEVSGWVYDNVFQSDAKPKSKGKHVVTHNEPIAPIPLVSQQPQVSVPTAKPLSPSVSETSHPTSTSTSSKSRPPEPPAEIQRRSRGTTDREIPQTTEPDRHLLAAHDPRHLNQAFTQQLNHALAEETFRPTRAVGGREPQVIPTDIAFQQLRERERVVAAPPRGVGAITHGRRVEEGHGETGSSAAASVVRPSANITSSQATAALALAVSQLQSRSQSVICSSRSVARRAPPQSRKKVRMLQVLAITVVLAAALVLHCYRKESMCIGFCLDGTATNAILEERGNPMRVIGQDVRTRLDGLDAMGDDPSRHGKAPASNKATCWTAVLADILSFSPEDCTPCPAHSTCTPCTVTCNRGFVIAPPLALSLLPQTSSTRSPTIFETADGLRSQGPIVGMAYAMVLNLFDGLPGIGPVSFPPSCVEDTERAYRERVVHALVVEILESVRGDIMCQDHGDAEDGNSSDVGEAQRWGLQLQNLKSRVARQISVEWHRDLDEILDVLLWDARQQADFLFERDSE</sequence>
<keyword evidence="10" id="KW-1185">Reference proteome</keyword>
<dbReference type="STRING" id="743788.S8EPD4"/>
<dbReference type="HOGENOM" id="CLU_404400_0_0_1"/>
<comment type="subcellular location">
    <subcellularLocation>
        <location evidence="1">Nucleus membrane</location>
    </subcellularLocation>
</comment>
<dbReference type="GO" id="GO:0071763">
    <property type="term" value="P:nuclear membrane organization"/>
    <property type="evidence" value="ECO:0007669"/>
    <property type="project" value="TreeGrafter"/>
</dbReference>
<feature type="region of interest" description="Disordered" evidence="6">
    <location>
        <begin position="68"/>
        <end position="116"/>
    </location>
</feature>
<dbReference type="AlphaFoldDB" id="S8EPD4"/>
<dbReference type="Proteomes" id="UP000015241">
    <property type="component" value="Unassembled WGS sequence"/>
</dbReference>
<feature type="compositionally biased region" description="Low complexity" evidence="6">
    <location>
        <begin position="217"/>
        <end position="235"/>
    </location>
</feature>
<dbReference type="GO" id="GO:0034399">
    <property type="term" value="C:nuclear periphery"/>
    <property type="evidence" value="ECO:0007669"/>
    <property type="project" value="TreeGrafter"/>
</dbReference>
<protein>
    <recommendedName>
        <fullName evidence="11">Man1/Src1 C-terminal domain-containing protein</fullName>
    </recommendedName>
</protein>
<evidence type="ECO:0000256" key="4">
    <source>
        <dbReference type="ARBA" id="ARBA00023136"/>
    </source>
</evidence>
<feature type="domain" description="Man1/Src1-like C-terminal" evidence="7">
    <location>
        <begin position="412"/>
        <end position="649"/>
    </location>
</feature>
<dbReference type="CDD" id="cd12935">
    <property type="entry name" value="LEM_like"/>
    <property type="match status" value="1"/>
</dbReference>
<keyword evidence="5" id="KW-0539">Nucleus</keyword>
<dbReference type="eggNOG" id="ENOG502QVG5">
    <property type="taxonomic scope" value="Eukaryota"/>
</dbReference>
<dbReference type="InParanoid" id="S8EPD4"/>
<dbReference type="Pfam" id="PF12949">
    <property type="entry name" value="HeH"/>
    <property type="match status" value="1"/>
</dbReference>
<evidence type="ECO:0000259" key="7">
    <source>
        <dbReference type="Pfam" id="PF09402"/>
    </source>
</evidence>
<dbReference type="GO" id="GO:0003682">
    <property type="term" value="F:chromatin binding"/>
    <property type="evidence" value="ECO:0007669"/>
    <property type="project" value="InterPro"/>
</dbReference>
<dbReference type="Pfam" id="PF09402">
    <property type="entry name" value="MSC"/>
    <property type="match status" value="1"/>
</dbReference>
<accession>S8EPD4</accession>
<dbReference type="PANTHER" id="PTHR47808:SF2">
    <property type="entry name" value="LEM DOMAIN-CONTAINING PROTEIN 2"/>
    <property type="match status" value="1"/>
</dbReference>
<evidence type="ECO:0008006" key="11">
    <source>
        <dbReference type="Google" id="ProtNLM"/>
    </source>
</evidence>
<feature type="region of interest" description="Disordered" evidence="6">
    <location>
        <begin position="197"/>
        <end position="261"/>
    </location>
</feature>
<dbReference type="InterPro" id="IPR018996">
    <property type="entry name" value="Man1/Src1-like_C"/>
</dbReference>
<name>S8EPD4_FOMSC</name>